<dbReference type="AlphaFoldDB" id="A0A7W6HFC5"/>
<dbReference type="EMBL" id="JACIEM010000004">
    <property type="protein sequence ID" value="MBB4004206.1"/>
    <property type="molecule type" value="Genomic_DNA"/>
</dbReference>
<reference evidence="1 2" key="1">
    <citation type="submission" date="2020-08" db="EMBL/GenBank/DDBJ databases">
        <title>Genomic Encyclopedia of Type Strains, Phase IV (KMG-IV): sequencing the most valuable type-strain genomes for metagenomic binning, comparative biology and taxonomic classification.</title>
        <authorList>
            <person name="Goeker M."/>
        </authorList>
    </citation>
    <scope>NUCLEOTIDE SEQUENCE [LARGE SCALE GENOMIC DNA]</scope>
    <source>
        <strain evidence="1 2">DSM 103570</strain>
    </source>
</reference>
<sequence length="67" mass="7211">MRIDVRVAVPRLRPVLPANAAALQERLRTVRALIGGAPLPRTSLLRRAVAGMASAEAESRREGPESL</sequence>
<comment type="caution">
    <text evidence="1">The sequence shown here is derived from an EMBL/GenBank/DDBJ whole genome shotgun (WGS) entry which is preliminary data.</text>
</comment>
<keyword evidence="2" id="KW-1185">Reference proteome</keyword>
<dbReference type="Proteomes" id="UP000588647">
    <property type="component" value="Unassembled WGS sequence"/>
</dbReference>
<dbReference type="RefSeq" id="WP_183209802.1">
    <property type="nucleotide sequence ID" value="NZ_JAAAMM010000004.1"/>
</dbReference>
<accession>A0A7W6HFC5</accession>
<protein>
    <submittedName>
        <fullName evidence="1">Uncharacterized protein</fullName>
    </submittedName>
</protein>
<proteinExistence type="predicted"/>
<organism evidence="1 2">
    <name type="scientific">Aurantimonas endophytica</name>
    <dbReference type="NCBI Taxonomy" id="1522175"/>
    <lineage>
        <taxon>Bacteria</taxon>
        <taxon>Pseudomonadati</taxon>
        <taxon>Pseudomonadota</taxon>
        <taxon>Alphaproteobacteria</taxon>
        <taxon>Hyphomicrobiales</taxon>
        <taxon>Aurantimonadaceae</taxon>
        <taxon>Aurantimonas</taxon>
    </lineage>
</organism>
<name>A0A7W6HFC5_9HYPH</name>
<evidence type="ECO:0000313" key="2">
    <source>
        <dbReference type="Proteomes" id="UP000588647"/>
    </source>
</evidence>
<gene>
    <name evidence="1" type="ORF">GGR03_003294</name>
</gene>
<evidence type="ECO:0000313" key="1">
    <source>
        <dbReference type="EMBL" id="MBB4004206.1"/>
    </source>
</evidence>